<dbReference type="RefSeq" id="WP_186930139.1">
    <property type="nucleotide sequence ID" value="NZ_JACOOJ010000019.1"/>
</dbReference>
<reference evidence="3 4" key="1">
    <citation type="submission" date="2020-08" db="EMBL/GenBank/DDBJ databases">
        <title>Genome public.</title>
        <authorList>
            <person name="Liu C."/>
            <person name="Sun Q."/>
        </authorList>
    </citation>
    <scope>NUCLEOTIDE SEQUENCE [LARGE SCALE GENOMIC DNA]</scope>
    <source>
        <strain evidence="3 4">NSJ-79</strain>
    </source>
</reference>
<gene>
    <name evidence="3" type="ORF">H8S65_11610</name>
</gene>
<dbReference type="Proteomes" id="UP000651475">
    <property type="component" value="Unassembled WGS sequence"/>
</dbReference>
<feature type="domain" description="DUF4934" evidence="2">
    <location>
        <begin position="43"/>
        <end position="143"/>
    </location>
</feature>
<comment type="caution">
    <text evidence="3">The sequence shown here is derived from an EMBL/GenBank/DDBJ whole genome shotgun (WGS) entry which is preliminary data.</text>
</comment>
<evidence type="ECO:0000313" key="4">
    <source>
        <dbReference type="Proteomes" id="UP000651475"/>
    </source>
</evidence>
<dbReference type="PROSITE" id="PS51257">
    <property type="entry name" value="PROKAR_LIPOPROTEIN"/>
    <property type="match status" value="1"/>
</dbReference>
<organism evidence="3 4">
    <name type="scientific">Parabacteroides hominis</name>
    <dbReference type="NCBI Taxonomy" id="2763057"/>
    <lineage>
        <taxon>Bacteria</taxon>
        <taxon>Pseudomonadati</taxon>
        <taxon>Bacteroidota</taxon>
        <taxon>Bacteroidia</taxon>
        <taxon>Bacteroidales</taxon>
        <taxon>Tannerellaceae</taxon>
        <taxon>Parabacteroides</taxon>
    </lineage>
</organism>
<dbReference type="InterPro" id="IPR032559">
    <property type="entry name" value="DUF4933"/>
</dbReference>
<feature type="chain" id="PRO_5047327798" evidence="1">
    <location>
        <begin position="23"/>
        <end position="418"/>
    </location>
</feature>
<name>A0ABR7DPQ2_9BACT</name>
<accession>A0ABR7DPQ2</accession>
<keyword evidence="4" id="KW-1185">Reference proteome</keyword>
<dbReference type="EMBL" id="JACOOJ010000019">
    <property type="protein sequence ID" value="MBC5633405.1"/>
    <property type="molecule type" value="Genomic_DNA"/>
</dbReference>
<dbReference type="InterPro" id="IPR032558">
    <property type="entry name" value="DUF4934"/>
</dbReference>
<sequence>MRGIKQCAVWLTGFLLISCSGANRTFDRGTINVVDAMENLQELKVSQLGNKIRFIPLETNDSVLVANRWNLLVTDKYAIISNMERGNSQKCMTFDLNTGKYITTVGHPGQDPEAYGSCVPVLDEAGSDVLYFFKPKGIVKYSMDNRFLGSIKMNRMLTSFPLIEDTVMSTVLSGSSPDGGRYISFLRMNLEGNLIDSMAVAGSGKPVTTYTPTRYFDASIYESPSLMPYSGLTFHKLKGRREDMGHVVEVKGSDQMWQAGGSVRFHQAFNDSIYGISAEGPSVTYVFDTGKWHYPVEETGKTEITSNHAFVTDVTETKDKIVFAVSKGWLGEDNKGYVGLYDKKTGTTIMGEIEKGFQDDLAGFAPFYPVRTNSKGQLIGVMTIEDIDKWLEKHPDAERPPFFDTLAEDANPVLVIVE</sequence>
<evidence type="ECO:0000256" key="1">
    <source>
        <dbReference type="SAM" id="SignalP"/>
    </source>
</evidence>
<keyword evidence="1" id="KW-0732">Signal</keyword>
<evidence type="ECO:0000313" key="3">
    <source>
        <dbReference type="EMBL" id="MBC5633405.1"/>
    </source>
</evidence>
<dbReference type="Pfam" id="PF16287">
    <property type="entry name" value="DUF4933"/>
    <property type="match status" value="1"/>
</dbReference>
<dbReference type="Pfam" id="PF16288">
    <property type="entry name" value="DUF4934"/>
    <property type="match status" value="1"/>
</dbReference>
<evidence type="ECO:0000259" key="2">
    <source>
        <dbReference type="Pfam" id="PF16288"/>
    </source>
</evidence>
<proteinExistence type="predicted"/>
<feature type="signal peptide" evidence="1">
    <location>
        <begin position="1"/>
        <end position="22"/>
    </location>
</feature>
<protein>
    <submittedName>
        <fullName evidence="3">DUF4934 domain-containing protein</fullName>
    </submittedName>
</protein>